<protein>
    <submittedName>
        <fullName evidence="2">Putative membrane protein</fullName>
    </submittedName>
</protein>
<evidence type="ECO:0000313" key="3">
    <source>
        <dbReference type="Proteomes" id="UP000295707"/>
    </source>
</evidence>
<organism evidence="2 3">
    <name type="scientific">Thiogranum longum</name>
    <dbReference type="NCBI Taxonomy" id="1537524"/>
    <lineage>
        <taxon>Bacteria</taxon>
        <taxon>Pseudomonadati</taxon>
        <taxon>Pseudomonadota</taxon>
        <taxon>Gammaproteobacteria</taxon>
        <taxon>Chromatiales</taxon>
        <taxon>Ectothiorhodospiraceae</taxon>
        <taxon>Thiogranum</taxon>
    </lineage>
</organism>
<dbReference type="Proteomes" id="UP000295707">
    <property type="component" value="Unassembled WGS sequence"/>
</dbReference>
<dbReference type="InterPro" id="IPR019253">
    <property type="entry name" value="DUF2244_TM"/>
</dbReference>
<sequence>MVATQFDSFNASQRIMIRPNCSLPWRETVQFYLGMVIVSFSIAIAFAMKGMWLILPFAGLEMLVLGIALYVVARRSMRWQMLNIHDNYVDIVECVNRIQNRSSFQRAWVRVHFEAANIKGHPSRLFLGSHGRSTEIGEYLTEQEKRKLALQLREVLG</sequence>
<feature type="transmembrane region" description="Helical" evidence="1">
    <location>
        <begin position="54"/>
        <end position="73"/>
    </location>
</feature>
<name>A0A4R1H5S6_9GAMM</name>
<accession>A0A4R1H5S6</accession>
<proteinExistence type="predicted"/>
<keyword evidence="1" id="KW-0812">Transmembrane</keyword>
<evidence type="ECO:0000313" key="2">
    <source>
        <dbReference type="EMBL" id="TCK17074.1"/>
    </source>
</evidence>
<keyword evidence="3" id="KW-1185">Reference proteome</keyword>
<reference evidence="2 3" key="1">
    <citation type="submission" date="2019-03" db="EMBL/GenBank/DDBJ databases">
        <title>Genomic Encyclopedia of Type Strains, Phase IV (KMG-IV): sequencing the most valuable type-strain genomes for metagenomic binning, comparative biology and taxonomic classification.</title>
        <authorList>
            <person name="Goeker M."/>
        </authorList>
    </citation>
    <scope>NUCLEOTIDE SEQUENCE [LARGE SCALE GENOMIC DNA]</scope>
    <source>
        <strain evidence="2 3">DSM 19610</strain>
    </source>
</reference>
<feature type="transmembrane region" description="Helical" evidence="1">
    <location>
        <begin position="29"/>
        <end position="48"/>
    </location>
</feature>
<dbReference type="AlphaFoldDB" id="A0A4R1H5S6"/>
<evidence type="ECO:0000256" key="1">
    <source>
        <dbReference type="SAM" id="Phobius"/>
    </source>
</evidence>
<keyword evidence="1" id="KW-0472">Membrane</keyword>
<gene>
    <name evidence="2" type="ORF">DFR30_0294</name>
</gene>
<dbReference type="Pfam" id="PF10003">
    <property type="entry name" value="DUF2244"/>
    <property type="match status" value="1"/>
</dbReference>
<comment type="caution">
    <text evidence="2">The sequence shown here is derived from an EMBL/GenBank/DDBJ whole genome shotgun (WGS) entry which is preliminary data.</text>
</comment>
<dbReference type="EMBL" id="SMFX01000001">
    <property type="protein sequence ID" value="TCK17074.1"/>
    <property type="molecule type" value="Genomic_DNA"/>
</dbReference>
<keyword evidence="1" id="KW-1133">Transmembrane helix</keyword>